<keyword evidence="4" id="KW-1185">Reference proteome</keyword>
<protein>
    <submittedName>
        <fullName evidence="3">Uncharacterized protein</fullName>
    </submittedName>
</protein>
<gene>
    <name evidence="3" type="ORF">P5673_003400</name>
</gene>
<dbReference type="Gene3D" id="1.10.225.10">
    <property type="entry name" value="Saposin-like"/>
    <property type="match status" value="1"/>
</dbReference>
<dbReference type="InterPro" id="IPR016024">
    <property type="entry name" value="ARM-type_fold"/>
</dbReference>
<name>A0AAD9R2Q7_ACRCE</name>
<feature type="region of interest" description="Disordered" evidence="1">
    <location>
        <begin position="124"/>
        <end position="149"/>
    </location>
</feature>
<keyword evidence="2" id="KW-0732">Signal</keyword>
<reference evidence="3" key="1">
    <citation type="journal article" date="2023" name="G3 (Bethesda)">
        <title>Whole genome assembly and annotation of the endangered Caribbean coral Acropora cervicornis.</title>
        <authorList>
            <person name="Selwyn J.D."/>
            <person name="Vollmer S.V."/>
        </authorList>
    </citation>
    <scope>NUCLEOTIDE SEQUENCE</scope>
    <source>
        <strain evidence="3">K2</strain>
    </source>
</reference>
<feature type="compositionally biased region" description="Acidic residues" evidence="1">
    <location>
        <begin position="180"/>
        <end position="207"/>
    </location>
</feature>
<evidence type="ECO:0000256" key="2">
    <source>
        <dbReference type="SAM" id="SignalP"/>
    </source>
</evidence>
<dbReference type="SUPFAM" id="SSF48371">
    <property type="entry name" value="ARM repeat"/>
    <property type="match status" value="1"/>
</dbReference>
<feature type="chain" id="PRO_5041938566" evidence="2">
    <location>
        <begin position="20"/>
        <end position="227"/>
    </location>
</feature>
<reference evidence="3" key="2">
    <citation type="journal article" date="2023" name="Science">
        <title>Genomic signatures of disease resistance in endangered staghorn corals.</title>
        <authorList>
            <person name="Vollmer S.V."/>
            <person name="Selwyn J.D."/>
            <person name="Despard B.A."/>
            <person name="Roesel C.L."/>
        </authorList>
    </citation>
    <scope>NUCLEOTIDE SEQUENCE</scope>
    <source>
        <strain evidence="3">K2</strain>
    </source>
</reference>
<dbReference type="EMBL" id="JARQWQ010000005">
    <property type="protein sequence ID" value="KAK2571980.1"/>
    <property type="molecule type" value="Genomic_DNA"/>
</dbReference>
<feature type="signal peptide" evidence="2">
    <location>
        <begin position="1"/>
        <end position="19"/>
    </location>
</feature>
<feature type="compositionally biased region" description="Basic and acidic residues" evidence="1">
    <location>
        <begin position="213"/>
        <end position="227"/>
    </location>
</feature>
<dbReference type="Proteomes" id="UP001249851">
    <property type="component" value="Unassembled WGS sequence"/>
</dbReference>
<sequence length="227" mass="25411">MNVLLKISAILFFIIPASTVNLPPDMSQELDKLLAKKSSDPRELQVVEAMENICQAKYFSTYDYSPPTTIKACKFLIENYEEEIEQFLSKNSRDSEKGVCYKMTKACEGVDRTKKEKEDLNVKFNNQKQKVTRGGAQQQADDGIQRMNVDINDPGAAERLAEQIKQQMGQGGFGGGGRDDEADDDDGDDDDEDNDDDDDEADDDEVQGDGNDVNEKEKESSKQKTEL</sequence>
<evidence type="ECO:0000256" key="1">
    <source>
        <dbReference type="SAM" id="MobiDB-lite"/>
    </source>
</evidence>
<comment type="caution">
    <text evidence="3">The sequence shown here is derived from an EMBL/GenBank/DDBJ whole genome shotgun (WGS) entry which is preliminary data.</text>
</comment>
<feature type="region of interest" description="Disordered" evidence="1">
    <location>
        <begin position="164"/>
        <end position="227"/>
    </location>
</feature>
<organism evidence="3 4">
    <name type="scientific">Acropora cervicornis</name>
    <name type="common">Staghorn coral</name>
    <dbReference type="NCBI Taxonomy" id="6130"/>
    <lineage>
        <taxon>Eukaryota</taxon>
        <taxon>Metazoa</taxon>
        <taxon>Cnidaria</taxon>
        <taxon>Anthozoa</taxon>
        <taxon>Hexacorallia</taxon>
        <taxon>Scleractinia</taxon>
        <taxon>Astrocoeniina</taxon>
        <taxon>Acroporidae</taxon>
        <taxon>Acropora</taxon>
    </lineage>
</organism>
<accession>A0AAD9R2Q7</accession>
<proteinExistence type="predicted"/>
<evidence type="ECO:0000313" key="4">
    <source>
        <dbReference type="Proteomes" id="UP001249851"/>
    </source>
</evidence>
<evidence type="ECO:0000313" key="3">
    <source>
        <dbReference type="EMBL" id="KAK2571980.1"/>
    </source>
</evidence>
<dbReference type="AlphaFoldDB" id="A0AAD9R2Q7"/>